<proteinExistence type="predicted"/>
<evidence type="ECO:0000313" key="1">
    <source>
        <dbReference type="EMBL" id="CDW47143.1"/>
    </source>
</evidence>
<protein>
    <submittedName>
        <fullName evidence="1">Uncharacterized protein</fullName>
    </submittedName>
</protein>
<sequence>MIGEKVKLVGFMVASDGVYADSSNNEAVTKFRNRLILH</sequence>
<reference evidence="1" key="1">
    <citation type="submission" date="2014-05" db="EMBL/GenBank/DDBJ databases">
        <authorList>
            <person name="Chronopoulou M."/>
        </authorList>
    </citation>
    <scope>NUCLEOTIDE SEQUENCE</scope>
    <source>
        <tissue evidence="1">Whole organism</tissue>
    </source>
</reference>
<dbReference type="EMBL" id="HACA01029782">
    <property type="protein sequence ID" value="CDW47143.1"/>
    <property type="molecule type" value="Transcribed_RNA"/>
</dbReference>
<accession>A0A0K2V9B9</accession>
<organism evidence="1">
    <name type="scientific">Lepeophtheirus salmonis</name>
    <name type="common">Salmon louse</name>
    <name type="synonym">Caligus salmonis</name>
    <dbReference type="NCBI Taxonomy" id="72036"/>
    <lineage>
        <taxon>Eukaryota</taxon>
        <taxon>Metazoa</taxon>
        <taxon>Ecdysozoa</taxon>
        <taxon>Arthropoda</taxon>
        <taxon>Crustacea</taxon>
        <taxon>Multicrustacea</taxon>
        <taxon>Hexanauplia</taxon>
        <taxon>Copepoda</taxon>
        <taxon>Siphonostomatoida</taxon>
        <taxon>Caligidae</taxon>
        <taxon>Lepeophtheirus</taxon>
    </lineage>
</organism>
<name>A0A0K2V9B9_LEPSM</name>
<dbReference type="AlphaFoldDB" id="A0A0K2V9B9"/>